<dbReference type="Proteomes" id="UP000708208">
    <property type="component" value="Unassembled WGS sequence"/>
</dbReference>
<proteinExistence type="predicted"/>
<dbReference type="Pfam" id="PF00089">
    <property type="entry name" value="Trypsin"/>
    <property type="match status" value="1"/>
</dbReference>
<sequence>MAYLKTLILLFLVLQLVNCQNERQRWPDSSLKKASEGEFPYQAQLRNRNTKDHICGGAILSRDVVITAAYCVYSRIKNGTLDQIEVVAGEHELKKQSGHEQV</sequence>
<name>A0A8J2P3U1_9HEXA</name>
<protein>
    <recommendedName>
        <fullName evidence="3">Peptidase S1 domain-containing protein</fullName>
    </recommendedName>
</protein>
<dbReference type="AlphaFoldDB" id="A0A8J2P3U1"/>
<evidence type="ECO:0000259" key="3">
    <source>
        <dbReference type="Pfam" id="PF00089"/>
    </source>
</evidence>
<evidence type="ECO:0000256" key="2">
    <source>
        <dbReference type="SAM" id="SignalP"/>
    </source>
</evidence>
<feature type="signal peptide" evidence="2">
    <location>
        <begin position="1"/>
        <end position="19"/>
    </location>
</feature>
<feature type="chain" id="PRO_5035194104" description="Peptidase S1 domain-containing protein" evidence="2">
    <location>
        <begin position="20"/>
        <end position="102"/>
    </location>
</feature>
<dbReference type="GO" id="GO:0006508">
    <property type="term" value="P:proteolysis"/>
    <property type="evidence" value="ECO:0007669"/>
    <property type="project" value="InterPro"/>
</dbReference>
<evidence type="ECO:0000313" key="5">
    <source>
        <dbReference type="Proteomes" id="UP000708208"/>
    </source>
</evidence>
<dbReference type="GO" id="GO:0004252">
    <property type="term" value="F:serine-type endopeptidase activity"/>
    <property type="evidence" value="ECO:0007669"/>
    <property type="project" value="InterPro"/>
</dbReference>
<organism evidence="4 5">
    <name type="scientific">Allacma fusca</name>
    <dbReference type="NCBI Taxonomy" id="39272"/>
    <lineage>
        <taxon>Eukaryota</taxon>
        <taxon>Metazoa</taxon>
        <taxon>Ecdysozoa</taxon>
        <taxon>Arthropoda</taxon>
        <taxon>Hexapoda</taxon>
        <taxon>Collembola</taxon>
        <taxon>Symphypleona</taxon>
        <taxon>Sminthuridae</taxon>
        <taxon>Allacma</taxon>
    </lineage>
</organism>
<keyword evidence="5" id="KW-1185">Reference proteome</keyword>
<gene>
    <name evidence="4" type="ORF">AFUS01_LOCUS18687</name>
</gene>
<comment type="caution">
    <text evidence="4">The sequence shown here is derived from an EMBL/GenBank/DDBJ whole genome shotgun (WGS) entry which is preliminary data.</text>
</comment>
<keyword evidence="1" id="KW-1015">Disulfide bond</keyword>
<dbReference type="InterPro" id="IPR001254">
    <property type="entry name" value="Trypsin_dom"/>
</dbReference>
<keyword evidence="2" id="KW-0732">Signal</keyword>
<accession>A0A8J2P3U1</accession>
<reference evidence="4" key="1">
    <citation type="submission" date="2021-06" db="EMBL/GenBank/DDBJ databases">
        <authorList>
            <person name="Hodson N. C."/>
            <person name="Mongue J. A."/>
            <person name="Jaron S. K."/>
        </authorList>
    </citation>
    <scope>NUCLEOTIDE SEQUENCE</scope>
</reference>
<dbReference type="PANTHER" id="PTHR24252">
    <property type="entry name" value="ACROSIN-RELATED"/>
    <property type="match status" value="1"/>
</dbReference>
<evidence type="ECO:0000313" key="4">
    <source>
        <dbReference type="EMBL" id="CAG7730009.1"/>
    </source>
</evidence>
<dbReference type="PANTHER" id="PTHR24252:SF7">
    <property type="entry name" value="HYALIN"/>
    <property type="match status" value="1"/>
</dbReference>
<dbReference type="EMBL" id="CAJVCH010187796">
    <property type="protein sequence ID" value="CAG7730009.1"/>
    <property type="molecule type" value="Genomic_DNA"/>
</dbReference>
<feature type="domain" description="Peptidase S1" evidence="3">
    <location>
        <begin position="32"/>
        <end position="101"/>
    </location>
</feature>
<evidence type="ECO:0000256" key="1">
    <source>
        <dbReference type="ARBA" id="ARBA00023157"/>
    </source>
</evidence>
<dbReference type="OrthoDB" id="6380398at2759"/>
<feature type="non-terminal residue" evidence="4">
    <location>
        <position position="102"/>
    </location>
</feature>